<evidence type="ECO:0000313" key="1">
    <source>
        <dbReference type="EMBL" id="ETK79458.1"/>
    </source>
</evidence>
<gene>
    <name evidence="1" type="ORF">L915_14696</name>
</gene>
<feature type="non-terminal residue" evidence="1">
    <location>
        <position position="146"/>
    </location>
</feature>
<organism evidence="1">
    <name type="scientific">Phytophthora nicotianae</name>
    <name type="common">Potato buckeye rot agent</name>
    <name type="synonym">Phytophthora parasitica</name>
    <dbReference type="NCBI Taxonomy" id="4792"/>
    <lineage>
        <taxon>Eukaryota</taxon>
        <taxon>Sar</taxon>
        <taxon>Stramenopiles</taxon>
        <taxon>Oomycota</taxon>
        <taxon>Peronosporomycetes</taxon>
        <taxon>Peronosporales</taxon>
        <taxon>Peronosporaceae</taxon>
        <taxon>Phytophthora</taxon>
    </lineage>
</organism>
<accession>W2G8T6</accession>
<dbReference type="AlphaFoldDB" id="W2G8T6"/>
<dbReference type="VEuPathDB" id="FungiDB:PPTG_20331"/>
<dbReference type="EMBL" id="KI687979">
    <property type="protein sequence ID" value="ETK79458.1"/>
    <property type="molecule type" value="Genomic_DNA"/>
</dbReference>
<protein>
    <submittedName>
        <fullName evidence="1">Uncharacterized protein</fullName>
    </submittedName>
</protein>
<reference evidence="1" key="1">
    <citation type="submission" date="2013-11" db="EMBL/GenBank/DDBJ databases">
        <title>The Genome Sequence of Phytophthora parasitica CJ02B3.</title>
        <authorList>
            <consortium name="The Broad Institute Genomics Platform"/>
            <person name="Russ C."/>
            <person name="Tyler B."/>
            <person name="Panabieres F."/>
            <person name="Shan W."/>
            <person name="Tripathy S."/>
            <person name="Grunwald N."/>
            <person name="Machado M."/>
            <person name="Johnson C.S."/>
            <person name="Arredondo F."/>
            <person name="Hong C."/>
            <person name="Coffey M."/>
            <person name="Young S.K."/>
            <person name="Zeng Q."/>
            <person name="Gargeya S."/>
            <person name="Fitzgerald M."/>
            <person name="Abouelleil A."/>
            <person name="Alvarado L."/>
            <person name="Chapman S.B."/>
            <person name="Gainer-Dewar J."/>
            <person name="Goldberg J."/>
            <person name="Griggs A."/>
            <person name="Gujja S."/>
            <person name="Hansen M."/>
            <person name="Howarth C."/>
            <person name="Imamovic A."/>
            <person name="Ireland A."/>
            <person name="Larimer J."/>
            <person name="McCowan C."/>
            <person name="Murphy C."/>
            <person name="Pearson M."/>
            <person name="Poon T.W."/>
            <person name="Priest M."/>
            <person name="Roberts A."/>
            <person name="Saif S."/>
            <person name="Shea T."/>
            <person name="Sykes S."/>
            <person name="Wortman J."/>
            <person name="Nusbaum C."/>
            <person name="Birren B."/>
        </authorList>
    </citation>
    <scope>NUCLEOTIDE SEQUENCE [LARGE SCALE GENOMIC DNA]</scope>
    <source>
        <strain evidence="1">CJ02B3</strain>
    </source>
</reference>
<sequence>MQEARVALDGLENARFAVDYNGKTLTVLYCTSHAGCNAAAKNKMNLSGKYILSRTGTHSPVVVPTDAQRTGIHKPLLTEADNLLLGGQGPKQCLGTLQSRMCTTKEMFFQHMSYNIEEDGERILKQSFDYQNELLVLDTFSEKLDK</sequence>
<name>W2G8T6_PHYNI</name>
<dbReference type="Proteomes" id="UP000053236">
    <property type="component" value="Unassembled WGS sequence"/>
</dbReference>
<proteinExistence type="predicted"/>